<dbReference type="SUPFAM" id="SSF56672">
    <property type="entry name" value="DNA/RNA polymerases"/>
    <property type="match status" value="1"/>
</dbReference>
<reference evidence="2 3" key="1">
    <citation type="journal article" date="2016" name="Sci. Rep.">
        <title>The Dendrobium catenatum Lindl. genome sequence provides insights into polysaccharide synthase, floral development and adaptive evolution.</title>
        <authorList>
            <person name="Zhang G.Q."/>
            <person name="Xu Q."/>
            <person name="Bian C."/>
            <person name="Tsai W.C."/>
            <person name="Yeh C.M."/>
            <person name="Liu K.W."/>
            <person name="Yoshida K."/>
            <person name="Zhang L.S."/>
            <person name="Chang S.B."/>
            <person name="Chen F."/>
            <person name="Shi Y."/>
            <person name="Su Y.Y."/>
            <person name="Zhang Y.Q."/>
            <person name="Chen L.J."/>
            <person name="Yin Y."/>
            <person name="Lin M."/>
            <person name="Huang H."/>
            <person name="Deng H."/>
            <person name="Wang Z.W."/>
            <person name="Zhu S.L."/>
            <person name="Zhao X."/>
            <person name="Deng C."/>
            <person name="Niu S.C."/>
            <person name="Huang J."/>
            <person name="Wang M."/>
            <person name="Liu G.H."/>
            <person name="Yang H.J."/>
            <person name="Xiao X.J."/>
            <person name="Hsiao Y.Y."/>
            <person name="Wu W.L."/>
            <person name="Chen Y.Y."/>
            <person name="Mitsuda N."/>
            <person name="Ohme-Takagi M."/>
            <person name="Luo Y.B."/>
            <person name="Van de Peer Y."/>
            <person name="Liu Z.J."/>
        </authorList>
    </citation>
    <scope>NUCLEOTIDE SEQUENCE [LARGE SCALE GENOMIC DNA]</scope>
    <source>
        <tissue evidence="2">The whole plant</tissue>
    </source>
</reference>
<dbReference type="AlphaFoldDB" id="A0A2I0XA12"/>
<dbReference type="Pfam" id="PF00078">
    <property type="entry name" value="RVT_1"/>
    <property type="match status" value="1"/>
</dbReference>
<dbReference type="EMBL" id="KZ502032">
    <property type="protein sequence ID" value="PKU84741.1"/>
    <property type="molecule type" value="Genomic_DNA"/>
</dbReference>
<dbReference type="InterPro" id="IPR000477">
    <property type="entry name" value="RT_dom"/>
</dbReference>
<protein>
    <submittedName>
        <fullName evidence="2">Integrator complex subunit 11</fullName>
    </submittedName>
</protein>
<sequence length="412" mass="46196">MVQSDIADCLTHLVSDAEIRKAVFDGKASSSPGPDGYNFHFYKKCWHIIGPKVCKAVKSFFISGIMPTGIKATALALIPKTKHASSFNDFRPIALCNVIYKIISKIIANRLKLVMPHIVKDNQSGFIKSRISTDHIILAQEILSYAAKGKKSIFCAKFDIRKAFDTISREFILARLLQKGFHPLFISWIKSCIFDVKFSIVIKGSLEGYFSSLAGLRQGCPLIPYLFCIAMDAFSSILDDNLFVGAHFKDFRISHLLYADDLLVFGEASPRNCNNLLKIINIFTKASGLHINLDKSSLLLPKHLNIATDICRSLSLSYKESITYLGVPIFFRKLNISDISPLIDGIIGKLSGWNAKLLSFVGRLQYLKFTMLNSIAYWIRGATIPKAALNFSEEWHPNFYFLEICLLGKNCI</sequence>
<evidence type="ECO:0000259" key="1">
    <source>
        <dbReference type="PROSITE" id="PS50878"/>
    </source>
</evidence>
<dbReference type="PANTHER" id="PTHR31635">
    <property type="entry name" value="REVERSE TRANSCRIPTASE DOMAIN-CONTAINING PROTEIN-RELATED"/>
    <property type="match status" value="1"/>
</dbReference>
<dbReference type="InterPro" id="IPR043502">
    <property type="entry name" value="DNA/RNA_pol_sf"/>
</dbReference>
<dbReference type="Proteomes" id="UP000233837">
    <property type="component" value="Unassembled WGS sequence"/>
</dbReference>
<dbReference type="PROSITE" id="PS50878">
    <property type="entry name" value="RT_POL"/>
    <property type="match status" value="1"/>
</dbReference>
<organism evidence="2 3">
    <name type="scientific">Dendrobium catenatum</name>
    <dbReference type="NCBI Taxonomy" id="906689"/>
    <lineage>
        <taxon>Eukaryota</taxon>
        <taxon>Viridiplantae</taxon>
        <taxon>Streptophyta</taxon>
        <taxon>Embryophyta</taxon>
        <taxon>Tracheophyta</taxon>
        <taxon>Spermatophyta</taxon>
        <taxon>Magnoliopsida</taxon>
        <taxon>Liliopsida</taxon>
        <taxon>Asparagales</taxon>
        <taxon>Orchidaceae</taxon>
        <taxon>Epidendroideae</taxon>
        <taxon>Malaxideae</taxon>
        <taxon>Dendrobiinae</taxon>
        <taxon>Dendrobium</taxon>
    </lineage>
</organism>
<evidence type="ECO:0000313" key="3">
    <source>
        <dbReference type="Proteomes" id="UP000233837"/>
    </source>
</evidence>
<proteinExistence type="predicted"/>
<gene>
    <name evidence="2" type="ORF">MA16_Dca008151</name>
</gene>
<dbReference type="Gene3D" id="3.30.70.270">
    <property type="match status" value="1"/>
</dbReference>
<feature type="domain" description="Reverse transcriptase" evidence="1">
    <location>
        <begin position="59"/>
        <end position="329"/>
    </location>
</feature>
<dbReference type="InterPro" id="IPR043128">
    <property type="entry name" value="Rev_trsase/Diguanyl_cyclase"/>
</dbReference>
<evidence type="ECO:0000313" key="2">
    <source>
        <dbReference type="EMBL" id="PKU84741.1"/>
    </source>
</evidence>
<accession>A0A2I0XA12</accession>
<dbReference type="PANTHER" id="PTHR31635:SF196">
    <property type="entry name" value="REVERSE TRANSCRIPTASE DOMAIN-CONTAINING PROTEIN-RELATED"/>
    <property type="match status" value="1"/>
</dbReference>
<name>A0A2I0XA12_9ASPA</name>
<dbReference type="CDD" id="cd01650">
    <property type="entry name" value="RT_nLTR_like"/>
    <property type="match status" value="1"/>
</dbReference>
<reference evidence="2 3" key="2">
    <citation type="journal article" date="2017" name="Nature">
        <title>The Apostasia genome and the evolution of orchids.</title>
        <authorList>
            <person name="Zhang G.Q."/>
            <person name="Liu K.W."/>
            <person name="Li Z."/>
            <person name="Lohaus R."/>
            <person name="Hsiao Y.Y."/>
            <person name="Niu S.C."/>
            <person name="Wang J.Y."/>
            <person name="Lin Y.C."/>
            <person name="Xu Q."/>
            <person name="Chen L.J."/>
            <person name="Yoshida K."/>
            <person name="Fujiwara S."/>
            <person name="Wang Z.W."/>
            <person name="Zhang Y.Q."/>
            <person name="Mitsuda N."/>
            <person name="Wang M."/>
            <person name="Liu G.H."/>
            <person name="Pecoraro L."/>
            <person name="Huang H.X."/>
            <person name="Xiao X.J."/>
            <person name="Lin M."/>
            <person name="Wu X.Y."/>
            <person name="Wu W.L."/>
            <person name="Chen Y.Y."/>
            <person name="Chang S.B."/>
            <person name="Sakamoto S."/>
            <person name="Ohme-Takagi M."/>
            <person name="Yagi M."/>
            <person name="Zeng S.J."/>
            <person name="Shen C.Y."/>
            <person name="Yeh C.M."/>
            <person name="Luo Y.B."/>
            <person name="Tsai W.C."/>
            <person name="Van de Peer Y."/>
            <person name="Liu Z.J."/>
        </authorList>
    </citation>
    <scope>NUCLEOTIDE SEQUENCE [LARGE SCALE GENOMIC DNA]</scope>
    <source>
        <tissue evidence="2">The whole plant</tissue>
    </source>
</reference>
<keyword evidence="3" id="KW-1185">Reference proteome</keyword>